<proteinExistence type="predicted"/>
<evidence type="ECO:0000313" key="2">
    <source>
        <dbReference type="WBParaSite" id="RSKR_0000572000.1"/>
    </source>
</evidence>
<accession>A0AC35TZ26</accession>
<organism evidence="1 2">
    <name type="scientific">Rhabditophanes sp. KR3021</name>
    <dbReference type="NCBI Taxonomy" id="114890"/>
    <lineage>
        <taxon>Eukaryota</taxon>
        <taxon>Metazoa</taxon>
        <taxon>Ecdysozoa</taxon>
        <taxon>Nematoda</taxon>
        <taxon>Chromadorea</taxon>
        <taxon>Rhabditida</taxon>
        <taxon>Tylenchina</taxon>
        <taxon>Panagrolaimomorpha</taxon>
        <taxon>Strongyloidoidea</taxon>
        <taxon>Alloionematidae</taxon>
        <taxon>Rhabditophanes</taxon>
    </lineage>
</organism>
<protein>
    <submittedName>
        <fullName evidence="2">Protein kinase domain-containing protein</fullName>
    </submittedName>
</protein>
<evidence type="ECO:0000313" key="1">
    <source>
        <dbReference type="Proteomes" id="UP000095286"/>
    </source>
</evidence>
<sequence>MLILADNENLLERLMLSLSLEDELGNERQLKSENTYNALLLDHQKVPFNLPSEGNGYLIVVGRDLTKNITDVIAECIHQVIVQNGNTRIFIGKTDVNEEDNVILQALLNSTKESWHKLWSQQLEKAVKLPESISRNERKGKVEKWLHNMPPVEMTLACLDDPKLHDKLCTFFNVKPIGSIKQIIDSMARDDTLNGLPIKPPALNWTPYPRCAEIQLSLKYSIPKGCLTEEMFRKMVSVAIQASKSEYEYEWVNGLLVREDVVKCTIVRNTSEDKKYNFIEISGRVDKEELDDDYPVPMKMVWSHLAKIIKAVHQFFDNEDKIPYISNLVLIGDIFFNNSGIEDRVEARSLDLMQCLSSIERLGKIVFKVNDRICSVNLNQVFPDIHPICDADLWKTRLITFNTDTEKKDPRIRCHSTSTAPLLSELHGSILHNDQSNLLGVAHRNRGRKVSFGGISAIPIHMFKTNDIPESSATEKPCQEEPTVFGSMAWLEFGNLEYDSWSFFLAPIHAILNGLYYLYAQSVFNEALKKEKNMCFDRFCLINTFLTSTLLLFPAIVSVASSQISYDASWESIDYTLVGLSFIYMIGMKYSDFTLSFRVDLRHFSILEHSKYFLASMGQWYLQNMAHATVYAFVSKILFVLSVIRFYLTIDLNENLEPSICKAVKYSDIKDKEICE</sequence>
<dbReference type="WBParaSite" id="RSKR_0000572000.1">
    <property type="protein sequence ID" value="RSKR_0000572000.1"/>
    <property type="gene ID" value="RSKR_0000572000"/>
</dbReference>
<name>A0AC35TZ26_9BILA</name>
<dbReference type="Proteomes" id="UP000095286">
    <property type="component" value="Unplaced"/>
</dbReference>
<reference evidence="2" key="1">
    <citation type="submission" date="2016-11" db="UniProtKB">
        <authorList>
            <consortium name="WormBaseParasite"/>
        </authorList>
    </citation>
    <scope>IDENTIFICATION</scope>
    <source>
        <strain evidence="2">KR3021</strain>
    </source>
</reference>